<dbReference type="InParanoid" id="A0A2H3DYG3"/>
<keyword evidence="2" id="KW-1185">Reference proteome</keyword>
<reference evidence="2" key="1">
    <citation type="journal article" date="2017" name="Nat. Ecol. Evol.">
        <title>Genome expansion and lineage-specific genetic innovations in the forest pathogenic fungi Armillaria.</title>
        <authorList>
            <person name="Sipos G."/>
            <person name="Prasanna A.N."/>
            <person name="Walter M.C."/>
            <person name="O'Connor E."/>
            <person name="Balint B."/>
            <person name="Krizsan K."/>
            <person name="Kiss B."/>
            <person name="Hess J."/>
            <person name="Varga T."/>
            <person name="Slot J."/>
            <person name="Riley R."/>
            <person name="Boka B."/>
            <person name="Rigling D."/>
            <person name="Barry K."/>
            <person name="Lee J."/>
            <person name="Mihaltcheva S."/>
            <person name="LaButti K."/>
            <person name="Lipzen A."/>
            <person name="Waldron R."/>
            <person name="Moloney N.M."/>
            <person name="Sperisen C."/>
            <person name="Kredics L."/>
            <person name="Vagvoelgyi C."/>
            <person name="Patrignani A."/>
            <person name="Fitzpatrick D."/>
            <person name="Nagy I."/>
            <person name="Doyle S."/>
            <person name="Anderson J.B."/>
            <person name="Grigoriev I.V."/>
            <person name="Gueldener U."/>
            <person name="Muensterkoetter M."/>
            <person name="Nagy L.G."/>
        </authorList>
    </citation>
    <scope>NUCLEOTIDE SEQUENCE [LARGE SCALE GENOMIC DNA]</scope>
    <source>
        <strain evidence="2">Ar21-2</strain>
    </source>
</reference>
<dbReference type="OrthoDB" id="5418601at2759"/>
<accession>A0A2H3DYG3</accession>
<organism evidence="1 2">
    <name type="scientific">Armillaria gallica</name>
    <name type="common">Bulbous honey fungus</name>
    <name type="synonym">Armillaria bulbosa</name>
    <dbReference type="NCBI Taxonomy" id="47427"/>
    <lineage>
        <taxon>Eukaryota</taxon>
        <taxon>Fungi</taxon>
        <taxon>Dikarya</taxon>
        <taxon>Basidiomycota</taxon>
        <taxon>Agaricomycotina</taxon>
        <taxon>Agaricomycetes</taxon>
        <taxon>Agaricomycetidae</taxon>
        <taxon>Agaricales</taxon>
        <taxon>Marasmiineae</taxon>
        <taxon>Physalacriaceae</taxon>
        <taxon>Armillaria</taxon>
    </lineage>
</organism>
<name>A0A2H3DYG3_ARMGA</name>
<dbReference type="AlphaFoldDB" id="A0A2H3DYG3"/>
<dbReference type="EMBL" id="KZ293656">
    <property type="protein sequence ID" value="PBK93343.1"/>
    <property type="molecule type" value="Genomic_DNA"/>
</dbReference>
<gene>
    <name evidence="1" type="ORF">ARMGADRAFT_121232</name>
</gene>
<evidence type="ECO:0000313" key="1">
    <source>
        <dbReference type="EMBL" id="PBK93343.1"/>
    </source>
</evidence>
<dbReference type="Proteomes" id="UP000217790">
    <property type="component" value="Unassembled WGS sequence"/>
</dbReference>
<evidence type="ECO:0000313" key="2">
    <source>
        <dbReference type="Proteomes" id="UP000217790"/>
    </source>
</evidence>
<protein>
    <submittedName>
        <fullName evidence="1">Uncharacterized protein</fullName>
    </submittedName>
</protein>
<sequence length="147" mass="16666">MRPKHREDMFFLYPRPGSEHARRPSWNQVITEKCLTTGQVSLCADVGRDEETNSDWYDGMCIEEGRVQGLDTDDPKGLAVVRQGRLVVKDHAGTLHSLKIVAAHPYAIPEDSYTLIASGQWKSGARAPLTEIYWVAGRRLPEQKFER</sequence>
<proteinExistence type="predicted"/>